<organism evidence="2 3">
    <name type="scientific">Microbulbifer taiwanensis</name>
    <dbReference type="NCBI Taxonomy" id="986746"/>
    <lineage>
        <taxon>Bacteria</taxon>
        <taxon>Pseudomonadati</taxon>
        <taxon>Pseudomonadota</taxon>
        <taxon>Gammaproteobacteria</taxon>
        <taxon>Cellvibrionales</taxon>
        <taxon>Microbulbiferaceae</taxon>
        <taxon>Microbulbifer</taxon>
    </lineage>
</organism>
<feature type="transmembrane region" description="Helical" evidence="1">
    <location>
        <begin position="31"/>
        <end position="57"/>
    </location>
</feature>
<name>A0ABW1YHN6_9GAMM</name>
<proteinExistence type="predicted"/>
<feature type="transmembrane region" description="Helical" evidence="1">
    <location>
        <begin position="112"/>
        <end position="133"/>
    </location>
</feature>
<protein>
    <submittedName>
        <fullName evidence="2">Uncharacterized protein</fullName>
    </submittedName>
</protein>
<comment type="caution">
    <text evidence="2">The sequence shown here is derived from an EMBL/GenBank/DDBJ whole genome shotgun (WGS) entry which is preliminary data.</text>
</comment>
<dbReference type="Proteomes" id="UP001596425">
    <property type="component" value="Unassembled WGS sequence"/>
</dbReference>
<dbReference type="RefSeq" id="WP_193192397.1">
    <property type="nucleotide sequence ID" value="NZ_JACZFR010000028.1"/>
</dbReference>
<keyword evidence="1" id="KW-1133">Transmembrane helix</keyword>
<evidence type="ECO:0000256" key="1">
    <source>
        <dbReference type="SAM" id="Phobius"/>
    </source>
</evidence>
<keyword evidence="1" id="KW-0472">Membrane</keyword>
<feature type="transmembrane region" description="Helical" evidence="1">
    <location>
        <begin position="69"/>
        <end position="86"/>
    </location>
</feature>
<dbReference type="EMBL" id="JBHSVR010000001">
    <property type="protein sequence ID" value="MFC6632277.1"/>
    <property type="molecule type" value="Genomic_DNA"/>
</dbReference>
<sequence>MSKIVWLYELVYYRMYRWSERVEGGRSDTHISAAIILSFVLVQNVLLICFLLLFTGLSELDWLATLNKWVGFFIVVGICVVNIVLFERNGRYVSVVEKFCNDDDKSLVRDRVVDVVVIGSFVVTMLVIVLMAITTK</sequence>
<reference evidence="3" key="1">
    <citation type="journal article" date="2019" name="Int. J. Syst. Evol. Microbiol.">
        <title>The Global Catalogue of Microorganisms (GCM) 10K type strain sequencing project: providing services to taxonomists for standard genome sequencing and annotation.</title>
        <authorList>
            <consortium name="The Broad Institute Genomics Platform"/>
            <consortium name="The Broad Institute Genome Sequencing Center for Infectious Disease"/>
            <person name="Wu L."/>
            <person name="Ma J."/>
        </authorList>
    </citation>
    <scope>NUCLEOTIDE SEQUENCE [LARGE SCALE GENOMIC DNA]</scope>
    <source>
        <strain evidence="3">CGMCC 1.13718</strain>
    </source>
</reference>
<keyword evidence="1" id="KW-0812">Transmembrane</keyword>
<gene>
    <name evidence="2" type="ORF">ACFQBM_03235</name>
</gene>
<keyword evidence="3" id="KW-1185">Reference proteome</keyword>
<accession>A0ABW1YHN6</accession>
<evidence type="ECO:0000313" key="2">
    <source>
        <dbReference type="EMBL" id="MFC6632277.1"/>
    </source>
</evidence>
<evidence type="ECO:0000313" key="3">
    <source>
        <dbReference type="Proteomes" id="UP001596425"/>
    </source>
</evidence>